<keyword evidence="3" id="KW-0547">Nucleotide-binding</keyword>
<evidence type="ECO:0000313" key="3">
    <source>
        <dbReference type="EMBL" id="KAK8870244.1"/>
    </source>
</evidence>
<dbReference type="InterPro" id="IPR041677">
    <property type="entry name" value="DNA2/NAM7_AAA_11"/>
</dbReference>
<dbReference type="GO" id="GO:0004386">
    <property type="term" value="F:helicase activity"/>
    <property type="evidence" value="ECO:0007669"/>
    <property type="project" value="UniProtKB-KW"/>
</dbReference>
<keyword evidence="4" id="KW-1185">Reference proteome</keyword>
<dbReference type="CDD" id="cd18808">
    <property type="entry name" value="SF1_C_Upf1"/>
    <property type="match status" value="1"/>
</dbReference>
<dbReference type="Gene3D" id="3.40.50.300">
    <property type="entry name" value="P-loop containing nucleotide triphosphate hydrolases"/>
    <property type="match status" value="2"/>
</dbReference>
<dbReference type="PANTHER" id="PTHR10887">
    <property type="entry name" value="DNA2/NAM7 HELICASE FAMILY"/>
    <property type="match status" value="1"/>
</dbReference>
<dbReference type="Proteomes" id="UP001470230">
    <property type="component" value="Unassembled WGS sequence"/>
</dbReference>
<evidence type="ECO:0000256" key="1">
    <source>
        <dbReference type="PROSITE-ProRule" id="PRU01341"/>
    </source>
</evidence>
<dbReference type="InterPro" id="IPR045055">
    <property type="entry name" value="DNA2/NAM7-like"/>
</dbReference>
<sequence>MEKPSCKFCGCENINCLARCSKTGFFFCNGKGDTYQSHILYHLQKSNSSEITLPEENKYHEIPLRCYICESTNIFNLGFMSYNNNTSLYIVCNSKCIEELTQKEGMNPDSDFEPLVSDGYINSEVVNIPTAEEYEIIPFSQIITVYQESSENAISDKEETKKQVQEINSIKLQYQSRQEYVSDQTNFINIEQGEAKKYESSLQFQTIHLEWSNKFQCRFKSPPTLFQIVKSGAYLNFQQEGEEKGNQYIGYIIKKHKNFFIDTTFDSSQLHLINIKGNQKLVTVSLQFNQKPFERQKVALQKFLTYEKCMNSLIADIILGKTGEIIHHNRLKETVPFTNLNSPYFPSLSAAQINRLKTALSQRFSMILGPPGTGKTTMIAALCNSFVRAGIKPVLVCAQKDAAANVALLTIARTGLDVVRFVSSSVETFDSEVDKYITAQIALNHFKKSSDSSNVELLSEKERRRIEQFELKIIQECDVLCTTCNDAGSEKLMNSLRAQFCTVIVDECCQVTDADLLIPLVKNCQQLVLFGDPNGEIKPFLRSNVAQESRYDLSLMERLMLNGLKPSFLKAQHRMHPDLTEYPSKKFYGGFLENDKNINISNFVNIPIERPNNGFPMFFWNVKSGDDQKLNHISELIEKLLNHGIQAKEIGLISPCIGQIELLIEKLQKISDIEIGTIDDFQGKEKNFIILSLLSDDSDNAILNSKNNFCVALTRARFGLIIVGCAGTFLENAMWSDFVNFCKEKNAIVEGSLDSLKVSEIL</sequence>
<keyword evidence="1" id="KW-0479">Metal-binding</keyword>
<keyword evidence="3" id="KW-0067">ATP-binding</keyword>
<dbReference type="EMBL" id="JAPFFF010000014">
    <property type="protein sequence ID" value="KAK8870244.1"/>
    <property type="molecule type" value="Genomic_DNA"/>
</dbReference>
<feature type="region of interest" description="CC/SHH/C" evidence="1">
    <location>
        <begin position="20"/>
        <end position="48"/>
    </location>
</feature>
<keyword evidence="1" id="KW-0862">Zinc</keyword>
<evidence type="ECO:0000259" key="2">
    <source>
        <dbReference type="PROSITE" id="PS51997"/>
    </source>
</evidence>
<dbReference type="Pfam" id="PF13087">
    <property type="entry name" value="AAA_12"/>
    <property type="match status" value="1"/>
</dbReference>
<feature type="domain" description="Upf1" evidence="2">
    <location>
        <begin position="1"/>
        <end position="164"/>
    </location>
</feature>
<feature type="region of interest" description="C4" evidence="1">
    <location>
        <begin position="66"/>
        <end position="96"/>
    </location>
</feature>
<dbReference type="InterPro" id="IPR047187">
    <property type="entry name" value="SF1_C_Upf1"/>
</dbReference>
<dbReference type="Pfam" id="PF13086">
    <property type="entry name" value="AAA_11"/>
    <property type="match status" value="1"/>
</dbReference>
<dbReference type="Pfam" id="PF09416">
    <property type="entry name" value="UPF1_Zn_bind"/>
    <property type="match status" value="1"/>
</dbReference>
<dbReference type="SUPFAM" id="SSF52540">
    <property type="entry name" value="P-loop containing nucleoside triphosphate hydrolases"/>
    <property type="match status" value="1"/>
</dbReference>
<comment type="caution">
    <text evidence="3">The sequence shown here is derived from an EMBL/GenBank/DDBJ whole genome shotgun (WGS) entry which is preliminary data.</text>
</comment>
<reference evidence="3 4" key="1">
    <citation type="submission" date="2024-04" db="EMBL/GenBank/DDBJ databases">
        <title>Tritrichomonas musculus Genome.</title>
        <authorList>
            <person name="Alves-Ferreira E."/>
            <person name="Grigg M."/>
            <person name="Lorenzi H."/>
            <person name="Galac M."/>
        </authorList>
    </citation>
    <scope>NUCLEOTIDE SEQUENCE [LARGE SCALE GENOMIC DNA]</scope>
    <source>
        <strain evidence="3 4">EAF2021</strain>
    </source>
</reference>
<evidence type="ECO:0000313" key="4">
    <source>
        <dbReference type="Proteomes" id="UP001470230"/>
    </source>
</evidence>
<proteinExistence type="predicted"/>
<dbReference type="CDD" id="cd21400">
    <property type="entry name" value="ZBD_UPF1-like"/>
    <property type="match status" value="1"/>
</dbReference>
<dbReference type="InterPro" id="IPR027417">
    <property type="entry name" value="P-loop_NTPase"/>
</dbReference>
<gene>
    <name evidence="3" type="ORF">M9Y10_008121</name>
</gene>
<dbReference type="InterPro" id="IPR018999">
    <property type="entry name" value="UPF1_CH/ZBD"/>
</dbReference>
<dbReference type="InterPro" id="IPR041679">
    <property type="entry name" value="DNA2/NAM7-like_C"/>
</dbReference>
<accession>A0ABR2IXC5</accession>
<protein>
    <submittedName>
        <fullName evidence="3">ATP-dependent helicase NAM7</fullName>
    </submittedName>
</protein>
<name>A0ABR2IXC5_9EUKA</name>
<keyword evidence="3" id="KW-0347">Helicase</keyword>
<organism evidence="3 4">
    <name type="scientific">Tritrichomonas musculus</name>
    <dbReference type="NCBI Taxonomy" id="1915356"/>
    <lineage>
        <taxon>Eukaryota</taxon>
        <taxon>Metamonada</taxon>
        <taxon>Parabasalia</taxon>
        <taxon>Tritrichomonadida</taxon>
        <taxon>Tritrichomonadidae</taxon>
        <taxon>Tritrichomonas</taxon>
    </lineage>
</organism>
<dbReference type="PROSITE" id="PS51997">
    <property type="entry name" value="UPF1_CH_RICH"/>
    <property type="match status" value="1"/>
</dbReference>
<dbReference type="PANTHER" id="PTHR10887:SF364">
    <property type="entry name" value="REGULATOR OF NONSENSE TRANSCRIPTS 1"/>
    <property type="match status" value="1"/>
</dbReference>
<keyword evidence="3" id="KW-0378">Hydrolase</keyword>
<dbReference type="Pfam" id="PF13604">
    <property type="entry name" value="AAA_30"/>
    <property type="match status" value="1"/>
</dbReference>
<feature type="region of interest" description="C3H" evidence="1">
    <location>
        <begin position="6"/>
        <end position="38"/>
    </location>
</feature>
<keyword evidence="1" id="KW-0863">Zinc-finger</keyword>